<dbReference type="InterPro" id="IPR025661">
    <property type="entry name" value="Pept_asp_AS"/>
</dbReference>
<dbReference type="GO" id="GO:0006508">
    <property type="term" value="P:proteolysis"/>
    <property type="evidence" value="ECO:0007669"/>
    <property type="project" value="UniProtKB-KW"/>
</dbReference>
<evidence type="ECO:0000313" key="17">
    <source>
        <dbReference type="Ensembl" id="ENSACLP00000084930.1"/>
    </source>
</evidence>
<dbReference type="FunFam" id="3.90.70.10:FF:000006">
    <property type="entry name" value="Cathepsin S"/>
    <property type="match status" value="1"/>
</dbReference>
<evidence type="ECO:0000256" key="7">
    <source>
        <dbReference type="ARBA" id="ARBA00022729"/>
    </source>
</evidence>
<keyword evidence="18" id="KW-1185">Reference proteome</keyword>
<evidence type="ECO:0000256" key="9">
    <source>
        <dbReference type="ARBA" id="ARBA00022807"/>
    </source>
</evidence>
<dbReference type="PROSITE" id="PS00139">
    <property type="entry name" value="THIOL_PROTEASE_CYS"/>
    <property type="match status" value="1"/>
</dbReference>
<dbReference type="SMART" id="SM00645">
    <property type="entry name" value="Pept_C1"/>
    <property type="match status" value="1"/>
</dbReference>
<evidence type="ECO:0000256" key="1">
    <source>
        <dbReference type="ARBA" id="ARBA00004116"/>
    </source>
</evidence>
<organism evidence="17 18">
    <name type="scientific">Astatotilapia calliptera</name>
    <name type="common">Eastern happy</name>
    <name type="synonym">Chromis callipterus</name>
    <dbReference type="NCBI Taxonomy" id="8154"/>
    <lineage>
        <taxon>Eukaryota</taxon>
        <taxon>Metazoa</taxon>
        <taxon>Chordata</taxon>
        <taxon>Craniata</taxon>
        <taxon>Vertebrata</taxon>
        <taxon>Euteleostomi</taxon>
        <taxon>Actinopterygii</taxon>
        <taxon>Neopterygii</taxon>
        <taxon>Teleostei</taxon>
        <taxon>Neoteleostei</taxon>
        <taxon>Acanthomorphata</taxon>
        <taxon>Ovalentaria</taxon>
        <taxon>Cichlomorphae</taxon>
        <taxon>Cichliformes</taxon>
        <taxon>Cichlidae</taxon>
        <taxon>African cichlids</taxon>
        <taxon>Pseudocrenilabrinae</taxon>
        <taxon>Haplochromini</taxon>
        <taxon>Astatotilapia</taxon>
    </lineage>
</organism>
<dbReference type="PROSITE" id="PS00640">
    <property type="entry name" value="THIOL_PROTEASE_ASN"/>
    <property type="match status" value="1"/>
</dbReference>
<evidence type="ECO:0000256" key="8">
    <source>
        <dbReference type="ARBA" id="ARBA00022801"/>
    </source>
</evidence>
<dbReference type="InterPro" id="IPR038765">
    <property type="entry name" value="Papain-like_cys_pep_sf"/>
</dbReference>
<protein>
    <recommendedName>
        <fullName evidence="14">Cystein proteinase inhibitor protein salarin</fullName>
    </recommendedName>
</protein>
<dbReference type="GO" id="GO:0005773">
    <property type="term" value="C:vacuole"/>
    <property type="evidence" value="ECO:0007669"/>
    <property type="project" value="UniProtKB-SubCell"/>
</dbReference>
<evidence type="ECO:0000256" key="10">
    <source>
        <dbReference type="ARBA" id="ARBA00023145"/>
    </source>
</evidence>
<keyword evidence="11" id="KW-1015">Disulfide bond</keyword>
<evidence type="ECO:0000256" key="2">
    <source>
        <dbReference type="ARBA" id="ARBA00008455"/>
    </source>
</evidence>
<evidence type="ECO:0000259" key="15">
    <source>
        <dbReference type="SMART" id="SM00645"/>
    </source>
</evidence>
<keyword evidence="5" id="KW-0646">Protease inhibitor</keyword>
<name>A0AAX7VSX6_ASTCA</name>
<gene>
    <name evidence="17" type="primary">CTSS</name>
</gene>
<reference evidence="17" key="3">
    <citation type="submission" date="2025-09" db="UniProtKB">
        <authorList>
            <consortium name="Ensembl"/>
        </authorList>
    </citation>
    <scope>IDENTIFICATION</scope>
</reference>
<evidence type="ECO:0000256" key="14">
    <source>
        <dbReference type="ARBA" id="ARBA00074892"/>
    </source>
</evidence>
<evidence type="ECO:0000256" key="6">
    <source>
        <dbReference type="ARBA" id="ARBA00022704"/>
    </source>
</evidence>
<dbReference type="GeneTree" id="ENSGT00940000155176"/>
<feature type="domain" description="Peptidase C1A papain C-terminal" evidence="15">
    <location>
        <begin position="193"/>
        <end position="407"/>
    </location>
</feature>
<dbReference type="Pfam" id="PF00112">
    <property type="entry name" value="Peptidase_C1"/>
    <property type="match status" value="2"/>
</dbReference>
<dbReference type="InterPro" id="IPR013128">
    <property type="entry name" value="Peptidase_C1A"/>
</dbReference>
<sequence length="408" mass="44467">MTNAFQYVNENGGIDSEAAYPYVGQDQTCRYNASGMAAQCKGYKEIPVGNERALAVALYKVGPVSVGIDAQQSSFQFYKHGLLLLLISLCAGAAAMFESTLDAHWELWKKTHGKSYKKDVEDAHRRKLWENNLKMITVHNLEASMGLHTYELGMNHMGDLTEEEILQSFATLKPPTGIQRAPSPFAGASGSGIPDTVDWREKGYVTSVKMQGACGACWAFSVAGALEGQLAKTTGKLVDLSPQNLVDCSGKYGNEGCNGGYIDRAFQYVIDNHGIDSDASYPYTGHDDQCHYNPATRAANCSSYQCLPEGDENALKQSLATIGPISVGIDARRPTFILYRSGVYNDPSCTQNVNHAVLAVGYGTLNGQDYWLIKNSWGTSFGDQGYIRMARNQNDQCGIALDACYPVM</sequence>
<dbReference type="CDD" id="cd02248">
    <property type="entry name" value="Peptidase_C1A"/>
    <property type="match status" value="1"/>
</dbReference>
<keyword evidence="3" id="KW-0926">Vacuole</keyword>
<dbReference type="GO" id="GO:0005615">
    <property type="term" value="C:extracellular space"/>
    <property type="evidence" value="ECO:0007669"/>
    <property type="project" value="UniProtKB-ARBA"/>
</dbReference>
<reference evidence="17" key="2">
    <citation type="submission" date="2025-08" db="UniProtKB">
        <authorList>
            <consortium name="Ensembl"/>
        </authorList>
    </citation>
    <scope>IDENTIFICATION</scope>
</reference>
<dbReference type="InterPro" id="IPR000169">
    <property type="entry name" value="Pept_cys_AS"/>
</dbReference>
<evidence type="ECO:0000256" key="13">
    <source>
        <dbReference type="ARBA" id="ARBA00053917"/>
    </source>
</evidence>
<dbReference type="InterPro" id="IPR025660">
    <property type="entry name" value="Pept_his_AS"/>
</dbReference>
<keyword evidence="9" id="KW-0788">Thiol protease</keyword>
<keyword evidence="6" id="KW-0789">Thiol protease inhibitor</keyword>
<dbReference type="InterPro" id="IPR013201">
    <property type="entry name" value="Prot_inhib_I29"/>
</dbReference>
<comment type="function">
    <text evidence="13">Inhibits papain and ficin (cysteine proteinases) but not trypsin (a serine proteinase).</text>
</comment>
<dbReference type="PRINTS" id="PR00705">
    <property type="entry name" value="PAPAIN"/>
</dbReference>
<accession>A0AAX7VSX6</accession>
<evidence type="ECO:0000256" key="12">
    <source>
        <dbReference type="ARBA" id="ARBA00023180"/>
    </source>
</evidence>
<dbReference type="PANTHER" id="PTHR12411">
    <property type="entry name" value="CYSTEINE PROTEASE FAMILY C1-RELATED"/>
    <property type="match status" value="1"/>
</dbReference>
<dbReference type="SMART" id="SM00848">
    <property type="entry name" value="Inhibitor_I29"/>
    <property type="match status" value="1"/>
</dbReference>
<dbReference type="InterPro" id="IPR000668">
    <property type="entry name" value="Peptidase_C1A_C"/>
</dbReference>
<evidence type="ECO:0000256" key="11">
    <source>
        <dbReference type="ARBA" id="ARBA00023157"/>
    </source>
</evidence>
<dbReference type="Pfam" id="PF08246">
    <property type="entry name" value="Inhibitor_I29"/>
    <property type="match status" value="1"/>
</dbReference>
<evidence type="ECO:0000256" key="4">
    <source>
        <dbReference type="ARBA" id="ARBA00022670"/>
    </source>
</evidence>
<dbReference type="GO" id="GO:0004869">
    <property type="term" value="F:cysteine-type endopeptidase inhibitor activity"/>
    <property type="evidence" value="ECO:0007669"/>
    <property type="project" value="UniProtKB-KW"/>
</dbReference>
<dbReference type="PROSITE" id="PS00639">
    <property type="entry name" value="THIOL_PROTEASE_HIS"/>
    <property type="match status" value="1"/>
</dbReference>
<comment type="similarity">
    <text evidence="2">Belongs to the peptidase C1 family.</text>
</comment>
<keyword evidence="4" id="KW-0645">Protease</keyword>
<dbReference type="Ensembl" id="ENSACLT00000049151.1">
    <property type="protein sequence ID" value="ENSACLP00000084930.1"/>
    <property type="gene ID" value="ENSACLG00000004206.2"/>
</dbReference>
<dbReference type="AlphaFoldDB" id="A0AAX7VSX6"/>
<keyword evidence="12" id="KW-0325">Glycoprotein</keyword>
<evidence type="ECO:0000259" key="16">
    <source>
        <dbReference type="SMART" id="SM00848"/>
    </source>
</evidence>
<evidence type="ECO:0000313" key="18">
    <source>
        <dbReference type="Proteomes" id="UP000265100"/>
    </source>
</evidence>
<dbReference type="FunFam" id="1.10.287.2250:FF:000003">
    <property type="entry name" value="Cathepsin L"/>
    <property type="match status" value="1"/>
</dbReference>
<keyword evidence="8" id="KW-0378">Hydrolase</keyword>
<feature type="domain" description="Cathepsin propeptide inhibitor" evidence="16">
    <location>
        <begin position="105"/>
        <end position="165"/>
    </location>
</feature>
<dbReference type="Gene3D" id="3.90.70.10">
    <property type="entry name" value="Cysteine proteinases"/>
    <property type="match status" value="2"/>
</dbReference>
<proteinExistence type="inferred from homology"/>
<dbReference type="InterPro" id="IPR039417">
    <property type="entry name" value="Peptidase_C1A_papain-like"/>
</dbReference>
<keyword evidence="10" id="KW-0865">Zymogen</keyword>
<keyword evidence="7" id="KW-0732">Signal</keyword>
<evidence type="ECO:0000256" key="3">
    <source>
        <dbReference type="ARBA" id="ARBA00022554"/>
    </source>
</evidence>
<evidence type="ECO:0000256" key="5">
    <source>
        <dbReference type="ARBA" id="ARBA00022690"/>
    </source>
</evidence>
<dbReference type="SUPFAM" id="SSF54001">
    <property type="entry name" value="Cysteine proteinases"/>
    <property type="match status" value="2"/>
</dbReference>
<comment type="subcellular location">
    <subcellularLocation>
        <location evidence="1">Vacuole</location>
    </subcellularLocation>
</comment>
<dbReference type="GO" id="GO:0008234">
    <property type="term" value="F:cysteine-type peptidase activity"/>
    <property type="evidence" value="ECO:0007669"/>
    <property type="project" value="UniProtKB-KW"/>
</dbReference>
<reference evidence="17" key="1">
    <citation type="submission" date="2018-05" db="EMBL/GenBank/DDBJ databases">
        <authorList>
            <person name="Datahose"/>
        </authorList>
    </citation>
    <scope>NUCLEOTIDE SEQUENCE</scope>
</reference>
<dbReference type="Proteomes" id="UP000265100">
    <property type="component" value="Chromosome 11"/>
</dbReference>